<dbReference type="SUPFAM" id="SSF102588">
    <property type="entry name" value="LmbE-like"/>
    <property type="match status" value="1"/>
</dbReference>
<sequence length="241" mass="26307">MTLVLSDSEIARVLVITAHPDDVDFGAAGTIAQFTRAGIDVVYCICTDGQAGGFEDSVPRSEIGPIRRAEQRSAAARVGVHDVRFLGLVDGELEPDLVLVREITRVIREVRPDRLLTQSPERDWTFLARSHPDHLAAGEAVVRAVYPAARNPYAFPELADAGLKPWTVREVWLSGHPTTNHVVDITETFDQKMDALYAHESQHPAPGELEPRLREAFGRVATSAGLPPGHLAEGYFVVSTG</sequence>
<dbReference type="Proteomes" id="UP000638648">
    <property type="component" value="Unassembled WGS sequence"/>
</dbReference>
<dbReference type="PANTHER" id="PTHR12993">
    <property type="entry name" value="N-ACETYLGLUCOSAMINYL-PHOSPHATIDYLINOSITOL DE-N-ACETYLASE-RELATED"/>
    <property type="match status" value="1"/>
</dbReference>
<dbReference type="PANTHER" id="PTHR12993:SF28">
    <property type="entry name" value="LMBE FAMILY PROTEIN"/>
    <property type="match status" value="1"/>
</dbReference>
<reference evidence="2" key="1">
    <citation type="submission" date="2020-10" db="EMBL/GenBank/DDBJ databases">
        <title>Sequencing the genomes of 1000 actinobacteria strains.</title>
        <authorList>
            <person name="Klenk H.-P."/>
        </authorList>
    </citation>
    <scope>NUCLEOTIDE SEQUENCE</scope>
    <source>
        <strain evidence="2">DSM 45354</strain>
    </source>
</reference>
<dbReference type="Gene3D" id="3.40.50.10320">
    <property type="entry name" value="LmbE-like"/>
    <property type="match status" value="1"/>
</dbReference>
<keyword evidence="1" id="KW-0862">Zinc</keyword>
<dbReference type="EMBL" id="JADBEM010000001">
    <property type="protein sequence ID" value="MBE1607675.1"/>
    <property type="molecule type" value="Genomic_DNA"/>
</dbReference>
<dbReference type="InterPro" id="IPR003737">
    <property type="entry name" value="GlcNAc_PI_deacetylase-related"/>
</dbReference>
<keyword evidence="3" id="KW-1185">Reference proteome</keyword>
<evidence type="ECO:0000313" key="3">
    <source>
        <dbReference type="Proteomes" id="UP000638648"/>
    </source>
</evidence>
<evidence type="ECO:0000313" key="2">
    <source>
        <dbReference type="EMBL" id="MBE1607675.1"/>
    </source>
</evidence>
<dbReference type="RefSeq" id="WP_192751586.1">
    <property type="nucleotide sequence ID" value="NZ_BAABJL010000207.1"/>
</dbReference>
<protein>
    <submittedName>
        <fullName evidence="2">LmbE family N-acetylglucosaminyl deacetylase</fullName>
    </submittedName>
</protein>
<dbReference type="Pfam" id="PF02585">
    <property type="entry name" value="PIG-L"/>
    <property type="match status" value="1"/>
</dbReference>
<evidence type="ECO:0000256" key="1">
    <source>
        <dbReference type="ARBA" id="ARBA00022833"/>
    </source>
</evidence>
<proteinExistence type="predicted"/>
<name>A0A927N315_9ACTN</name>
<gene>
    <name evidence="2" type="ORF">HEB94_004523</name>
</gene>
<dbReference type="InterPro" id="IPR024078">
    <property type="entry name" value="LmbE-like_dom_sf"/>
</dbReference>
<organism evidence="2 3">
    <name type="scientific">Actinopolymorpha pittospori</name>
    <dbReference type="NCBI Taxonomy" id="648752"/>
    <lineage>
        <taxon>Bacteria</taxon>
        <taxon>Bacillati</taxon>
        <taxon>Actinomycetota</taxon>
        <taxon>Actinomycetes</taxon>
        <taxon>Propionibacteriales</taxon>
        <taxon>Actinopolymorphaceae</taxon>
        <taxon>Actinopolymorpha</taxon>
    </lineage>
</organism>
<accession>A0A927N315</accession>
<dbReference type="GO" id="GO:0016137">
    <property type="term" value="P:glycoside metabolic process"/>
    <property type="evidence" value="ECO:0007669"/>
    <property type="project" value="UniProtKB-ARBA"/>
</dbReference>
<dbReference type="AlphaFoldDB" id="A0A927N315"/>
<comment type="caution">
    <text evidence="2">The sequence shown here is derived from an EMBL/GenBank/DDBJ whole genome shotgun (WGS) entry which is preliminary data.</text>
</comment>
<dbReference type="GO" id="GO:0016811">
    <property type="term" value="F:hydrolase activity, acting on carbon-nitrogen (but not peptide) bonds, in linear amides"/>
    <property type="evidence" value="ECO:0007669"/>
    <property type="project" value="TreeGrafter"/>
</dbReference>